<dbReference type="PROSITE" id="PS51002">
    <property type="entry name" value="CYTB_NTER"/>
    <property type="match status" value="1"/>
</dbReference>
<evidence type="ECO:0000256" key="14">
    <source>
        <dbReference type="RuleBase" id="RU003385"/>
    </source>
</evidence>
<dbReference type="Pfam" id="PF00032">
    <property type="entry name" value="Cytochrom_B_C"/>
    <property type="match status" value="1"/>
</dbReference>
<dbReference type="PANTHER" id="PTHR19271:SF16">
    <property type="entry name" value="CYTOCHROME B"/>
    <property type="match status" value="1"/>
</dbReference>
<evidence type="ECO:0000256" key="7">
    <source>
        <dbReference type="ARBA" id="ARBA00022660"/>
    </source>
</evidence>
<dbReference type="Proteomes" id="UP000681594">
    <property type="component" value="Unassembled WGS sequence"/>
</dbReference>
<reference evidence="19 20" key="1">
    <citation type="submission" date="2021-03" db="EMBL/GenBank/DDBJ databases">
        <authorList>
            <person name="So Y."/>
        </authorList>
    </citation>
    <scope>NUCLEOTIDE SEQUENCE [LARGE SCALE GENOMIC DNA]</scope>
    <source>
        <strain evidence="19 20">SSH11</strain>
    </source>
</reference>
<evidence type="ECO:0000256" key="5">
    <source>
        <dbReference type="ARBA" id="ARBA00022448"/>
    </source>
</evidence>
<dbReference type="PROSITE" id="PS51003">
    <property type="entry name" value="CYTB_CTER"/>
    <property type="match status" value="1"/>
</dbReference>
<evidence type="ECO:0000256" key="13">
    <source>
        <dbReference type="ARBA" id="ARBA00023136"/>
    </source>
</evidence>
<accession>A0ABS4A9Y4</accession>
<dbReference type="RefSeq" id="WP_209377590.1">
    <property type="nucleotide sequence ID" value="NZ_JAGIZB010000001.1"/>
</dbReference>
<keyword evidence="7 14" id="KW-0679">Respiratory chain</keyword>
<feature type="region of interest" description="Disordered" evidence="15">
    <location>
        <begin position="1"/>
        <end position="21"/>
    </location>
</feature>
<dbReference type="PIRSF" id="PIRSF038885">
    <property type="entry name" value="COB"/>
    <property type="match status" value="1"/>
</dbReference>
<name>A0ABS4A9Y4_9PROT</name>
<dbReference type="EMBL" id="JAGIZB010000001">
    <property type="protein sequence ID" value="MBP0443395.1"/>
    <property type="molecule type" value="Genomic_DNA"/>
</dbReference>
<comment type="cofactor">
    <cofactor evidence="14">
        <name>heme b</name>
        <dbReference type="ChEBI" id="CHEBI:60344"/>
    </cofactor>
    <text evidence="14">Binds 2 heme groups non-covalently.</text>
</comment>
<evidence type="ECO:0000313" key="19">
    <source>
        <dbReference type="EMBL" id="MBP0443395.1"/>
    </source>
</evidence>
<evidence type="ECO:0000256" key="3">
    <source>
        <dbReference type="ARBA" id="ARBA00011649"/>
    </source>
</evidence>
<keyword evidence="20" id="KW-1185">Reference proteome</keyword>
<feature type="transmembrane region" description="Helical" evidence="16">
    <location>
        <begin position="177"/>
        <end position="198"/>
    </location>
</feature>
<evidence type="ECO:0000256" key="11">
    <source>
        <dbReference type="ARBA" id="ARBA00022989"/>
    </source>
</evidence>
<dbReference type="PANTHER" id="PTHR19271">
    <property type="entry name" value="CYTOCHROME B"/>
    <property type="match status" value="1"/>
</dbReference>
<feature type="transmembrane region" description="Helical" evidence="16">
    <location>
        <begin position="108"/>
        <end position="128"/>
    </location>
</feature>
<evidence type="ECO:0000256" key="10">
    <source>
        <dbReference type="ARBA" id="ARBA00022982"/>
    </source>
</evidence>
<organism evidence="19 20">
    <name type="scientific">Pararoseomonas baculiformis</name>
    <dbReference type="NCBI Taxonomy" id="2820812"/>
    <lineage>
        <taxon>Bacteria</taxon>
        <taxon>Pseudomonadati</taxon>
        <taxon>Pseudomonadota</taxon>
        <taxon>Alphaproteobacteria</taxon>
        <taxon>Acetobacterales</taxon>
        <taxon>Acetobacteraceae</taxon>
        <taxon>Pararoseomonas</taxon>
    </lineage>
</organism>
<feature type="domain" description="Cytochrome b/b6 N-terminal region profile" evidence="17">
    <location>
        <begin position="30"/>
        <end position="241"/>
    </location>
</feature>
<dbReference type="InterPro" id="IPR048259">
    <property type="entry name" value="Cytochrome_b_N_euk/bac"/>
</dbReference>
<evidence type="ECO:0000256" key="6">
    <source>
        <dbReference type="ARBA" id="ARBA00022617"/>
    </source>
</evidence>
<dbReference type="InterPro" id="IPR005798">
    <property type="entry name" value="Cyt_b/b6_C"/>
</dbReference>
<dbReference type="InterPro" id="IPR036150">
    <property type="entry name" value="Cyt_b/b6_C_sf"/>
</dbReference>
<sequence length="441" mass="49961">MAAGPHEQHKLSDPDNDVRHLHDSKVENPVLRWIDQRMPVISMIQLEYGSFPTPRNFNYFWNFGALAMVTLAIMIATGVILSMQYTANTHLAFDSVERIMRDVNYGWLLRYAHSNGASMFFIVTYIHMWRTLYYGSYKSPRELLWMLGVVLFILMMATAFMGYVLPWGQMSFWGATVITNLFSALPLIGEHIVTWLWGGFSVDNPTLNRFFSLHFLLPFLIVGVTFLHVVALHITGSNNPLGIEPKTKKDTIPFHPYYTVKDSVGIVVYFIVFAILVFFMPNYLGHPDNYIPANPLVTPAHIVPEWYFLPFYAILRAVPDKLGGVALMGGALVILFFLPWLDGSPVRSMRFRPIAKWLFLLWTVNFFVLGWVGGKPAEQPYILIAQIGTAYYFAYFLVLLPLLAKFEKPLPLPESIASAVLKRRGGGPLPAGATAKPMEKA</sequence>
<keyword evidence="11 16" id="KW-1133">Transmembrane helix</keyword>
<feature type="transmembrane region" description="Helical" evidence="16">
    <location>
        <begin position="210"/>
        <end position="236"/>
    </location>
</feature>
<evidence type="ECO:0000259" key="18">
    <source>
        <dbReference type="PROSITE" id="PS51003"/>
    </source>
</evidence>
<feature type="transmembrane region" description="Helical" evidence="16">
    <location>
        <begin position="380"/>
        <end position="403"/>
    </location>
</feature>
<comment type="function">
    <text evidence="1 14">Component of the ubiquinol-cytochrome c reductase complex (complex III or cytochrome b-c1 complex), which is a respiratory chain that generates an electrochemical potential coupled to ATP synthesis.</text>
</comment>
<comment type="subcellular location">
    <subcellularLocation>
        <location evidence="2">Membrane</location>
        <topology evidence="2">Multi-pass membrane protein</topology>
    </subcellularLocation>
</comment>
<dbReference type="InterPro" id="IPR016174">
    <property type="entry name" value="Di-haem_cyt_TM"/>
</dbReference>
<dbReference type="InterPro" id="IPR048260">
    <property type="entry name" value="Cytochrome_b_C_euk/bac"/>
</dbReference>
<dbReference type="InterPro" id="IPR030689">
    <property type="entry name" value="Cytochrome_b"/>
</dbReference>
<evidence type="ECO:0000256" key="1">
    <source>
        <dbReference type="ARBA" id="ARBA00002444"/>
    </source>
</evidence>
<evidence type="ECO:0000256" key="8">
    <source>
        <dbReference type="ARBA" id="ARBA00022692"/>
    </source>
</evidence>
<keyword evidence="8 14" id="KW-0812">Transmembrane</keyword>
<keyword evidence="12" id="KW-0408">Iron</keyword>
<comment type="subunit">
    <text evidence="3 14">The main subunits of complex b-c1 are: cytochrome b, cytochrome c1 and the Rieske protein.</text>
</comment>
<feature type="transmembrane region" description="Helical" evidence="16">
    <location>
        <begin position="322"/>
        <end position="342"/>
    </location>
</feature>
<evidence type="ECO:0000256" key="12">
    <source>
        <dbReference type="ARBA" id="ARBA00023004"/>
    </source>
</evidence>
<keyword evidence="9" id="KW-0479">Metal-binding</keyword>
<feature type="transmembrane region" description="Helical" evidence="16">
    <location>
        <begin position="354"/>
        <end position="374"/>
    </location>
</feature>
<dbReference type="InterPro" id="IPR027387">
    <property type="entry name" value="Cytb/b6-like_sf"/>
</dbReference>
<dbReference type="Pfam" id="PF00033">
    <property type="entry name" value="Cytochrome_B"/>
    <property type="match status" value="1"/>
</dbReference>
<protein>
    <recommendedName>
        <fullName evidence="4 14">Cytochrome b</fullName>
    </recommendedName>
</protein>
<dbReference type="CDD" id="cd00290">
    <property type="entry name" value="cytochrome_b_C"/>
    <property type="match status" value="1"/>
</dbReference>
<feature type="domain" description="Cytochrome b/b6 C-terminal region profile" evidence="18">
    <location>
        <begin position="244"/>
        <end position="414"/>
    </location>
</feature>
<comment type="caution">
    <text evidence="19">The sequence shown here is derived from an EMBL/GenBank/DDBJ whole genome shotgun (WGS) entry which is preliminary data.</text>
</comment>
<evidence type="ECO:0000256" key="4">
    <source>
        <dbReference type="ARBA" id="ARBA00013531"/>
    </source>
</evidence>
<keyword evidence="5 14" id="KW-0813">Transport</keyword>
<feature type="transmembrane region" description="Helical" evidence="16">
    <location>
        <begin position="59"/>
        <end position="81"/>
    </location>
</feature>
<feature type="transmembrane region" description="Helical" evidence="16">
    <location>
        <begin position="143"/>
        <end position="165"/>
    </location>
</feature>
<dbReference type="InterPro" id="IPR005797">
    <property type="entry name" value="Cyt_b/b6_N"/>
</dbReference>
<evidence type="ECO:0000313" key="20">
    <source>
        <dbReference type="Proteomes" id="UP000681594"/>
    </source>
</evidence>
<gene>
    <name evidence="19" type="ORF">J8J14_01265</name>
</gene>
<feature type="transmembrane region" description="Helical" evidence="16">
    <location>
        <begin position="257"/>
        <end position="280"/>
    </location>
</feature>
<dbReference type="SUPFAM" id="SSF81342">
    <property type="entry name" value="Transmembrane di-heme cytochromes"/>
    <property type="match status" value="1"/>
</dbReference>
<dbReference type="CDD" id="cd00284">
    <property type="entry name" value="Cytochrome_b_N"/>
    <property type="match status" value="1"/>
</dbReference>
<keyword evidence="13 16" id="KW-0472">Membrane</keyword>
<dbReference type="Gene3D" id="1.20.810.10">
    <property type="entry name" value="Cytochrome Bc1 Complex, Chain C"/>
    <property type="match status" value="1"/>
</dbReference>
<dbReference type="SUPFAM" id="SSF81648">
    <property type="entry name" value="a domain/subunit of cytochrome bc1 complex (Ubiquinol-cytochrome c reductase)"/>
    <property type="match status" value="1"/>
</dbReference>
<keyword evidence="6 14" id="KW-0349">Heme</keyword>
<evidence type="ECO:0000256" key="9">
    <source>
        <dbReference type="ARBA" id="ARBA00022723"/>
    </source>
</evidence>
<evidence type="ECO:0000256" key="16">
    <source>
        <dbReference type="SAM" id="Phobius"/>
    </source>
</evidence>
<evidence type="ECO:0000259" key="17">
    <source>
        <dbReference type="PROSITE" id="PS51002"/>
    </source>
</evidence>
<comment type="similarity">
    <text evidence="14">Belongs to the cytochrome b family.</text>
</comment>
<evidence type="ECO:0000256" key="2">
    <source>
        <dbReference type="ARBA" id="ARBA00004141"/>
    </source>
</evidence>
<keyword evidence="10 14" id="KW-0249">Electron transport</keyword>
<proteinExistence type="inferred from homology"/>
<evidence type="ECO:0000256" key="15">
    <source>
        <dbReference type="SAM" id="MobiDB-lite"/>
    </source>
</evidence>